<protein>
    <recommendedName>
        <fullName evidence="6">Glycosidase</fullName>
    </recommendedName>
</protein>
<sequence length="322" mass="36080">MTLSRNSDNPIVARHDIPNIPPHLSDVSSVFNPGAVKFKDKYLLMLRVQNRGRETYLMMAESLDGVSFTMSNKTVHFDGIESVEETIYHIYDPRITQIDGKYYIVCAMDMDDGCHLGLARTTNFEQFDFMGVLSKKDSRNGVLFPEKVGGKYCMLLRPNEVRLVGGVISGDTIVLSTSDDLLNWGEEKPMASGRLHYWDERIGSGPPPVKTKQGWLHIYHGVAMHFASSNIYQAGAMLLDLDDPSIVKARSRYNILEPRKMYEMVGQVPNVVFPSGMIVENFDPNGFALPDSEVLLYYGAADSSVCLATTTIRELIESCQYV</sequence>
<dbReference type="PIRSF" id="PIRSF016202">
    <property type="entry name" value="PH1107"/>
    <property type="match status" value="1"/>
</dbReference>
<dbReference type="GO" id="GO:0016757">
    <property type="term" value="F:glycosyltransferase activity"/>
    <property type="evidence" value="ECO:0007669"/>
    <property type="project" value="UniProtKB-KW"/>
</dbReference>
<dbReference type="Proteomes" id="UP000319619">
    <property type="component" value="Unassembled WGS sequence"/>
</dbReference>
<dbReference type="EMBL" id="NJBN01000011">
    <property type="protein sequence ID" value="TKJ37918.1"/>
    <property type="molecule type" value="Genomic_DNA"/>
</dbReference>
<dbReference type="CDD" id="cd08993">
    <property type="entry name" value="GH130"/>
    <property type="match status" value="1"/>
</dbReference>
<dbReference type="Pfam" id="PF04041">
    <property type="entry name" value="Glyco_hydro_130"/>
    <property type="match status" value="1"/>
</dbReference>
<dbReference type="InterPro" id="IPR023296">
    <property type="entry name" value="Glyco_hydro_beta-prop_sf"/>
</dbReference>
<name>A0A532USL0_UNCL8</name>
<dbReference type="Gene3D" id="2.115.10.20">
    <property type="entry name" value="Glycosyl hydrolase domain, family 43"/>
    <property type="match status" value="1"/>
</dbReference>
<organism evidence="4 5">
    <name type="scientific">candidate division LCP-89 bacterium B3_LCP</name>
    <dbReference type="NCBI Taxonomy" id="2012998"/>
    <lineage>
        <taxon>Bacteria</taxon>
        <taxon>Pseudomonadati</taxon>
        <taxon>Bacteria division LCP-89</taxon>
    </lineage>
</organism>
<dbReference type="AlphaFoldDB" id="A0A532USL0"/>
<keyword evidence="1" id="KW-0328">Glycosyltransferase</keyword>
<dbReference type="PANTHER" id="PTHR34106">
    <property type="entry name" value="GLYCOSIDASE"/>
    <property type="match status" value="1"/>
</dbReference>
<keyword evidence="2" id="KW-0808">Transferase</keyword>
<comment type="caution">
    <text evidence="4">The sequence shown here is derived from an EMBL/GenBank/DDBJ whole genome shotgun (WGS) entry which is preliminary data.</text>
</comment>
<evidence type="ECO:0000256" key="2">
    <source>
        <dbReference type="ARBA" id="ARBA00022679"/>
    </source>
</evidence>
<evidence type="ECO:0000313" key="4">
    <source>
        <dbReference type="EMBL" id="TKJ37918.1"/>
    </source>
</evidence>
<evidence type="ECO:0000313" key="5">
    <source>
        <dbReference type="Proteomes" id="UP000319619"/>
    </source>
</evidence>
<dbReference type="SUPFAM" id="SSF75005">
    <property type="entry name" value="Arabinanase/levansucrase/invertase"/>
    <property type="match status" value="1"/>
</dbReference>
<gene>
    <name evidence="4" type="ORF">CEE37_13215</name>
</gene>
<evidence type="ECO:0000256" key="1">
    <source>
        <dbReference type="ARBA" id="ARBA00022676"/>
    </source>
</evidence>
<accession>A0A532USL0</accession>
<proteinExistence type="inferred from homology"/>
<reference evidence="4 5" key="1">
    <citation type="submission" date="2017-06" db="EMBL/GenBank/DDBJ databases">
        <title>Novel microbial phyla capable of carbon fixation and sulfur reduction in deep-sea sediments.</title>
        <authorList>
            <person name="Huang J."/>
            <person name="Baker B."/>
            <person name="Wang Y."/>
        </authorList>
    </citation>
    <scope>NUCLEOTIDE SEQUENCE [LARGE SCALE GENOMIC DNA]</scope>
    <source>
        <strain evidence="4">B3_LCP</strain>
    </source>
</reference>
<dbReference type="InterPro" id="IPR007184">
    <property type="entry name" value="Mannoside_phosphorylase"/>
</dbReference>
<dbReference type="PANTHER" id="PTHR34106:SF1">
    <property type="entry name" value="1,4-BETA-MANNOSYL-N-ACETYLGLUCOSAMINE PHOSPHORYLASE"/>
    <property type="match status" value="1"/>
</dbReference>
<evidence type="ECO:0008006" key="6">
    <source>
        <dbReference type="Google" id="ProtNLM"/>
    </source>
</evidence>
<comment type="similarity">
    <text evidence="3">Belongs to the glycosyl hydrolase 130 family.</text>
</comment>
<evidence type="ECO:0000256" key="3">
    <source>
        <dbReference type="ARBA" id="ARBA00024356"/>
    </source>
</evidence>